<dbReference type="PANTHER" id="PTHR45884:SF2">
    <property type="entry name" value="N-ACETYLTRANSFERASE ECO"/>
    <property type="match status" value="1"/>
</dbReference>
<evidence type="ECO:0000256" key="2">
    <source>
        <dbReference type="ARBA" id="ARBA00005816"/>
    </source>
</evidence>
<dbReference type="GO" id="GO:0005634">
    <property type="term" value="C:nucleus"/>
    <property type="evidence" value="ECO:0007669"/>
    <property type="project" value="UniProtKB-SubCell"/>
</dbReference>
<keyword evidence="4" id="KW-0479">Metal-binding</keyword>
<evidence type="ECO:0000256" key="1">
    <source>
        <dbReference type="ARBA" id="ARBA00004123"/>
    </source>
</evidence>
<accession>A0A9N9N2X3</accession>
<keyword evidence="6" id="KW-0862">Zinc</keyword>
<dbReference type="GO" id="GO:0061733">
    <property type="term" value="F:protein-lysine-acetyltransferase activity"/>
    <property type="evidence" value="ECO:0007669"/>
    <property type="project" value="TreeGrafter"/>
</dbReference>
<gene>
    <name evidence="12" type="ORF">CEUTPL_LOCUS13583</name>
</gene>
<dbReference type="Proteomes" id="UP001152799">
    <property type="component" value="Chromosome 9"/>
</dbReference>
<organism evidence="12 13">
    <name type="scientific">Ceutorhynchus assimilis</name>
    <name type="common">cabbage seed weevil</name>
    <dbReference type="NCBI Taxonomy" id="467358"/>
    <lineage>
        <taxon>Eukaryota</taxon>
        <taxon>Metazoa</taxon>
        <taxon>Ecdysozoa</taxon>
        <taxon>Arthropoda</taxon>
        <taxon>Hexapoda</taxon>
        <taxon>Insecta</taxon>
        <taxon>Pterygota</taxon>
        <taxon>Neoptera</taxon>
        <taxon>Endopterygota</taxon>
        <taxon>Coleoptera</taxon>
        <taxon>Polyphaga</taxon>
        <taxon>Cucujiformia</taxon>
        <taxon>Curculionidae</taxon>
        <taxon>Ceutorhynchinae</taxon>
        <taxon>Ceutorhynchus</taxon>
    </lineage>
</organism>
<dbReference type="AlphaFoldDB" id="A0A9N9N2X3"/>
<dbReference type="OrthoDB" id="428854at2759"/>
<proteinExistence type="inferred from homology"/>
<keyword evidence="13" id="KW-1185">Reference proteome</keyword>
<dbReference type="SUPFAM" id="SSF55729">
    <property type="entry name" value="Acyl-CoA N-acyltransferases (Nat)"/>
    <property type="match status" value="1"/>
</dbReference>
<dbReference type="EMBL" id="OU892285">
    <property type="protein sequence ID" value="CAG9773185.1"/>
    <property type="molecule type" value="Genomic_DNA"/>
</dbReference>
<evidence type="ECO:0000256" key="8">
    <source>
        <dbReference type="ARBA" id="ARBA00023306"/>
    </source>
</evidence>
<protein>
    <recommendedName>
        <fullName evidence="14">N-acetyltransferase ESCO2</fullName>
    </recommendedName>
</protein>
<dbReference type="Pfam" id="PF13880">
    <property type="entry name" value="Acetyltransf_13"/>
    <property type="match status" value="1"/>
</dbReference>
<dbReference type="GO" id="GO:0007064">
    <property type="term" value="P:mitotic sister chromatid cohesion"/>
    <property type="evidence" value="ECO:0007669"/>
    <property type="project" value="TreeGrafter"/>
</dbReference>
<dbReference type="InterPro" id="IPR016181">
    <property type="entry name" value="Acyl_CoA_acyltransferase"/>
</dbReference>
<dbReference type="InterPro" id="IPR028005">
    <property type="entry name" value="AcTrfase_ESCO_Znf_dom"/>
</dbReference>
<evidence type="ECO:0000259" key="11">
    <source>
        <dbReference type="Pfam" id="PF13880"/>
    </source>
</evidence>
<dbReference type="GO" id="GO:0000785">
    <property type="term" value="C:chromatin"/>
    <property type="evidence" value="ECO:0007669"/>
    <property type="project" value="TreeGrafter"/>
</dbReference>
<evidence type="ECO:0000256" key="9">
    <source>
        <dbReference type="ARBA" id="ARBA00023315"/>
    </source>
</evidence>
<keyword evidence="9" id="KW-0012">Acyltransferase</keyword>
<evidence type="ECO:0000313" key="13">
    <source>
        <dbReference type="Proteomes" id="UP001152799"/>
    </source>
</evidence>
<evidence type="ECO:0000259" key="10">
    <source>
        <dbReference type="Pfam" id="PF13878"/>
    </source>
</evidence>
<name>A0A9N9N2X3_9CUCU</name>
<sequence>MAEEQQQEKKFFPIFNIGARLQKKDGAGTAGRETKSSDRRVVKKYGKKLKALPHNQMLLDAGQKRFGHAQCPQCSMFFHMGDPNDEIEHSNYHNAVPVLRFPGWKNEHLVADYQSRGRVIRVFSTDSTLWLKKVKKLLEVINGELGCSDVEVEDIDRNTQVYLFVKNRTISGCVVATVPQERGNRMLNTYECTEQSYPIKCGISRIWVGANFRKQGIATALVDAVKRNFISGQILSNDDVALTTPTEAGAAFAEKYFKTPNYLIYWK</sequence>
<keyword evidence="3" id="KW-0808">Transferase</keyword>
<keyword evidence="5" id="KW-0863">Zinc-finger</keyword>
<feature type="domain" description="N-acetyltransferase ESCO acetyl-transferase" evidence="11">
    <location>
        <begin position="197"/>
        <end position="265"/>
    </location>
</feature>
<evidence type="ECO:0000256" key="7">
    <source>
        <dbReference type="ARBA" id="ARBA00023242"/>
    </source>
</evidence>
<evidence type="ECO:0000313" key="12">
    <source>
        <dbReference type="EMBL" id="CAG9773185.1"/>
    </source>
</evidence>
<evidence type="ECO:0000256" key="3">
    <source>
        <dbReference type="ARBA" id="ARBA00022679"/>
    </source>
</evidence>
<comment type="similarity">
    <text evidence="2">Belongs to the acetyltransferase family. ECO subfamily.</text>
</comment>
<dbReference type="InterPro" id="IPR028009">
    <property type="entry name" value="ESCO_Acetyltransf_dom"/>
</dbReference>
<dbReference type="Gene3D" id="3.40.630.30">
    <property type="match status" value="1"/>
</dbReference>
<dbReference type="Pfam" id="PF13878">
    <property type="entry name" value="zf-C2H2_3"/>
    <property type="match status" value="1"/>
</dbReference>
<reference evidence="12" key="1">
    <citation type="submission" date="2022-01" db="EMBL/GenBank/DDBJ databases">
        <authorList>
            <person name="King R."/>
        </authorList>
    </citation>
    <scope>NUCLEOTIDE SEQUENCE</scope>
</reference>
<keyword evidence="8" id="KW-0131">Cell cycle</keyword>
<comment type="subcellular location">
    <subcellularLocation>
        <location evidence="1">Nucleus</location>
    </subcellularLocation>
</comment>
<keyword evidence="7" id="KW-0539">Nucleus</keyword>
<evidence type="ECO:0000256" key="5">
    <source>
        <dbReference type="ARBA" id="ARBA00022771"/>
    </source>
</evidence>
<evidence type="ECO:0000256" key="4">
    <source>
        <dbReference type="ARBA" id="ARBA00022723"/>
    </source>
</evidence>
<dbReference type="GO" id="GO:0008270">
    <property type="term" value="F:zinc ion binding"/>
    <property type="evidence" value="ECO:0007669"/>
    <property type="project" value="UniProtKB-KW"/>
</dbReference>
<evidence type="ECO:0000256" key="6">
    <source>
        <dbReference type="ARBA" id="ARBA00022833"/>
    </source>
</evidence>
<dbReference type="PANTHER" id="PTHR45884">
    <property type="entry name" value="N-ACETYLTRANSFERASE ECO"/>
    <property type="match status" value="1"/>
</dbReference>
<feature type="domain" description="N-acetyltransferase ESCO zinc-finger" evidence="10">
    <location>
        <begin position="56"/>
        <end position="94"/>
    </location>
</feature>
<evidence type="ECO:0008006" key="14">
    <source>
        <dbReference type="Google" id="ProtNLM"/>
    </source>
</evidence>